<feature type="domain" description="Ig-like" evidence="5">
    <location>
        <begin position="23"/>
        <end position="124"/>
    </location>
</feature>
<reference evidence="6" key="2">
    <citation type="submission" date="2025-08" db="UniProtKB">
        <authorList>
            <consortium name="Ensembl"/>
        </authorList>
    </citation>
    <scope>IDENTIFICATION</scope>
</reference>
<feature type="compositionally biased region" description="Polar residues" evidence="2">
    <location>
        <begin position="256"/>
        <end position="277"/>
    </location>
</feature>
<feature type="compositionally biased region" description="Basic and acidic residues" evidence="2">
    <location>
        <begin position="290"/>
        <end position="310"/>
    </location>
</feature>
<feature type="chain" id="PRO_5019563867" description="Ig-like domain-containing protein" evidence="4">
    <location>
        <begin position="23"/>
        <end position="334"/>
    </location>
</feature>
<dbReference type="SMART" id="SM00409">
    <property type="entry name" value="IG"/>
    <property type="match status" value="1"/>
</dbReference>
<feature type="region of interest" description="Disordered" evidence="2">
    <location>
        <begin position="180"/>
        <end position="204"/>
    </location>
</feature>
<feature type="region of interest" description="Disordered" evidence="2">
    <location>
        <begin position="221"/>
        <end position="334"/>
    </location>
</feature>
<evidence type="ECO:0000256" key="1">
    <source>
        <dbReference type="ARBA" id="ARBA00023319"/>
    </source>
</evidence>
<protein>
    <recommendedName>
        <fullName evidence="5">Ig-like domain-containing protein</fullName>
    </recommendedName>
</protein>
<dbReference type="Gene3D" id="2.60.40.10">
    <property type="entry name" value="Immunoglobulins"/>
    <property type="match status" value="1"/>
</dbReference>
<keyword evidence="1" id="KW-0393">Immunoglobulin domain</keyword>
<dbReference type="GO" id="GO:0009897">
    <property type="term" value="C:external side of plasma membrane"/>
    <property type="evidence" value="ECO:0007669"/>
    <property type="project" value="TreeGrafter"/>
</dbReference>
<proteinExistence type="predicted"/>
<dbReference type="GO" id="GO:0019815">
    <property type="term" value="C:B cell receptor complex"/>
    <property type="evidence" value="ECO:0007669"/>
    <property type="project" value="TreeGrafter"/>
</dbReference>
<dbReference type="InterPro" id="IPR007110">
    <property type="entry name" value="Ig-like_dom"/>
</dbReference>
<sequence>MESLGSALVFLVQFWVLQGATGLRVQQEPKELQVTRGSQVTLACQVIQSQAWERLRVEWTKDGVSLCEPHITNGSLSLRVCGPRRQLSWKPPGNLTLQLDRVSLNDSGHYVCGVAVEIPKLEVERGNGTQLLPRPAPPPPPPAPPRPSRTPPPPGLLVAPLVAGGVAVAAIALSACVWGRRRSRREDSGNRAGHPLYGNVLYQPRGAPKKTKAWRVEGKVLDSPRANQKGQSFYSISFPQPPSPQQRLAQKPCPSPRSSHPISTVGDSPNPRPSGQQWPRGLLQVGRGLETPEKTSSHQWPRENVTDLPKRQGVQQPSPRPRPHYCNAGFLPHP</sequence>
<keyword evidence="3" id="KW-1133">Transmembrane helix</keyword>
<dbReference type="Pfam" id="PF07686">
    <property type="entry name" value="V-set"/>
    <property type="match status" value="1"/>
</dbReference>
<dbReference type="Ensembl" id="ENSUAMT00000027482.1">
    <property type="protein sequence ID" value="ENSUAMP00000024617.1"/>
    <property type="gene ID" value="ENSUAMG00000019203.1"/>
</dbReference>
<dbReference type="InterPro" id="IPR013783">
    <property type="entry name" value="Ig-like_fold"/>
</dbReference>
<accession>A0A452RY95</accession>
<dbReference type="GO" id="GO:0050853">
    <property type="term" value="P:B cell receptor signaling pathway"/>
    <property type="evidence" value="ECO:0007669"/>
    <property type="project" value="TreeGrafter"/>
</dbReference>
<evidence type="ECO:0000313" key="7">
    <source>
        <dbReference type="Proteomes" id="UP000291022"/>
    </source>
</evidence>
<dbReference type="PANTHER" id="PTHR14334:SF3">
    <property type="entry name" value="TRANSMEMBRANE AND IMMUNOGLOBULIN DOMAIN CONTAINING 2"/>
    <property type="match status" value="1"/>
</dbReference>
<organism evidence="6 7">
    <name type="scientific">Ursus americanus</name>
    <name type="common">American black bear</name>
    <name type="synonym">Euarctos americanus</name>
    <dbReference type="NCBI Taxonomy" id="9643"/>
    <lineage>
        <taxon>Eukaryota</taxon>
        <taxon>Metazoa</taxon>
        <taxon>Chordata</taxon>
        <taxon>Craniata</taxon>
        <taxon>Vertebrata</taxon>
        <taxon>Euteleostomi</taxon>
        <taxon>Mammalia</taxon>
        <taxon>Eutheria</taxon>
        <taxon>Laurasiatheria</taxon>
        <taxon>Carnivora</taxon>
        <taxon>Caniformia</taxon>
        <taxon>Ursidae</taxon>
        <taxon>Ursus</taxon>
    </lineage>
</organism>
<evidence type="ECO:0000256" key="2">
    <source>
        <dbReference type="SAM" id="MobiDB-lite"/>
    </source>
</evidence>
<dbReference type="GO" id="GO:0030183">
    <property type="term" value="P:B cell differentiation"/>
    <property type="evidence" value="ECO:0007669"/>
    <property type="project" value="TreeGrafter"/>
</dbReference>
<evidence type="ECO:0000256" key="3">
    <source>
        <dbReference type="SAM" id="Phobius"/>
    </source>
</evidence>
<keyword evidence="3" id="KW-0812">Transmembrane</keyword>
<dbReference type="OMA" id="SWQPPGN"/>
<dbReference type="STRING" id="9643.ENSUAMP00000024617"/>
<evidence type="ECO:0000256" key="4">
    <source>
        <dbReference type="SAM" id="SignalP"/>
    </source>
</evidence>
<dbReference type="GeneTree" id="ENSGT00390000007100"/>
<dbReference type="InterPro" id="IPR036179">
    <property type="entry name" value="Ig-like_dom_sf"/>
</dbReference>
<keyword evidence="3" id="KW-0472">Membrane</keyword>
<dbReference type="InterPro" id="IPR013106">
    <property type="entry name" value="Ig_V-set"/>
</dbReference>
<feature type="transmembrane region" description="Helical" evidence="3">
    <location>
        <begin position="156"/>
        <end position="178"/>
    </location>
</feature>
<feature type="region of interest" description="Disordered" evidence="2">
    <location>
        <begin position="128"/>
        <end position="156"/>
    </location>
</feature>
<dbReference type="PROSITE" id="PS50835">
    <property type="entry name" value="IG_LIKE"/>
    <property type="match status" value="1"/>
</dbReference>
<feature type="compositionally biased region" description="Pro residues" evidence="2">
    <location>
        <begin position="134"/>
        <end position="155"/>
    </location>
</feature>
<dbReference type="InterPro" id="IPR003599">
    <property type="entry name" value="Ig_sub"/>
</dbReference>
<evidence type="ECO:0000313" key="6">
    <source>
        <dbReference type="Ensembl" id="ENSUAMP00000024617.1"/>
    </source>
</evidence>
<dbReference type="Proteomes" id="UP000291022">
    <property type="component" value="Unassembled WGS sequence"/>
</dbReference>
<reference evidence="7" key="1">
    <citation type="submission" date="2016-06" db="EMBL/GenBank/DDBJ databases">
        <title>De novo assembly and RNA-Seq shows season-dependent expression and editing in black bear kidneys.</title>
        <authorList>
            <person name="Korstanje R."/>
            <person name="Srivastava A."/>
            <person name="Sarsani V.K."/>
            <person name="Sheehan S.M."/>
            <person name="Seger R.L."/>
            <person name="Barter M.E."/>
            <person name="Lindqvist C."/>
            <person name="Brody L.C."/>
            <person name="Mullikin J.C."/>
        </authorList>
    </citation>
    <scope>NUCLEOTIDE SEQUENCE [LARGE SCALE GENOMIC DNA]</scope>
</reference>
<reference evidence="6" key="3">
    <citation type="submission" date="2025-09" db="UniProtKB">
        <authorList>
            <consortium name="Ensembl"/>
        </authorList>
    </citation>
    <scope>IDENTIFICATION</scope>
</reference>
<dbReference type="AlphaFoldDB" id="A0A452RY95"/>
<feature type="signal peptide" evidence="4">
    <location>
        <begin position="1"/>
        <end position="22"/>
    </location>
</feature>
<keyword evidence="7" id="KW-1185">Reference proteome</keyword>
<keyword evidence="4" id="KW-0732">Signal</keyword>
<name>A0A452RY95_URSAM</name>
<dbReference type="SUPFAM" id="SSF48726">
    <property type="entry name" value="Immunoglobulin"/>
    <property type="match status" value="1"/>
</dbReference>
<evidence type="ECO:0000259" key="5">
    <source>
        <dbReference type="PROSITE" id="PS50835"/>
    </source>
</evidence>
<dbReference type="PANTHER" id="PTHR14334">
    <property type="entry name" value="B-CELL ANTIGEN RECEPTOR COMPLEX-ASSOCIATED PROTEIN"/>
    <property type="match status" value="1"/>
</dbReference>